<dbReference type="Pfam" id="PF13499">
    <property type="entry name" value="EF-hand_7"/>
    <property type="match status" value="1"/>
</dbReference>
<comment type="caution">
    <text evidence="5">The sequence shown here is derived from an EMBL/GenBank/DDBJ whole genome shotgun (WGS) entry which is preliminary data.</text>
</comment>
<name>A0AAU9KHR5_9CILI</name>
<evidence type="ECO:0000313" key="5">
    <source>
        <dbReference type="EMBL" id="CAG9335240.1"/>
    </source>
</evidence>
<protein>
    <recommendedName>
        <fullName evidence="4">EF-hand domain-containing protein</fullName>
    </recommendedName>
</protein>
<feature type="domain" description="EF-hand" evidence="4">
    <location>
        <begin position="135"/>
        <end position="170"/>
    </location>
</feature>
<dbReference type="Gene3D" id="1.10.238.10">
    <property type="entry name" value="EF-hand"/>
    <property type="match status" value="1"/>
</dbReference>
<gene>
    <name evidence="5" type="ORF">BSTOLATCC_MIC63717</name>
</gene>
<proteinExistence type="predicted"/>
<dbReference type="FunFam" id="1.10.238.10:FF:000003">
    <property type="entry name" value="Calmodulin A"/>
    <property type="match status" value="1"/>
</dbReference>
<evidence type="ECO:0000256" key="3">
    <source>
        <dbReference type="ARBA" id="ARBA00022837"/>
    </source>
</evidence>
<evidence type="ECO:0000256" key="1">
    <source>
        <dbReference type="ARBA" id="ARBA00022723"/>
    </source>
</evidence>
<dbReference type="SMART" id="SM00054">
    <property type="entry name" value="EFh"/>
    <property type="match status" value="2"/>
</dbReference>
<evidence type="ECO:0000259" key="4">
    <source>
        <dbReference type="PROSITE" id="PS50222"/>
    </source>
</evidence>
<dbReference type="PROSITE" id="PS00018">
    <property type="entry name" value="EF_HAND_1"/>
    <property type="match status" value="2"/>
</dbReference>
<dbReference type="PRINTS" id="PR00450">
    <property type="entry name" value="RECOVERIN"/>
</dbReference>
<dbReference type="PROSITE" id="PS50222">
    <property type="entry name" value="EF_HAND_2"/>
    <property type="match status" value="2"/>
</dbReference>
<reference evidence="5" key="1">
    <citation type="submission" date="2021-09" db="EMBL/GenBank/DDBJ databases">
        <authorList>
            <consortium name="AG Swart"/>
            <person name="Singh M."/>
            <person name="Singh A."/>
            <person name="Seah K."/>
            <person name="Emmerich C."/>
        </authorList>
    </citation>
    <scope>NUCLEOTIDE SEQUENCE</scope>
    <source>
        <strain evidence="5">ATCC30299</strain>
    </source>
</reference>
<evidence type="ECO:0000256" key="2">
    <source>
        <dbReference type="ARBA" id="ARBA00022737"/>
    </source>
</evidence>
<dbReference type="SUPFAM" id="SSF47473">
    <property type="entry name" value="EF-hand"/>
    <property type="match status" value="1"/>
</dbReference>
<dbReference type="InterPro" id="IPR011992">
    <property type="entry name" value="EF-hand-dom_pair"/>
</dbReference>
<keyword evidence="1" id="KW-0479">Metal-binding</keyword>
<keyword evidence="6" id="KW-1185">Reference proteome</keyword>
<keyword evidence="3" id="KW-0106">Calcium</keyword>
<sequence>MGGVGSQLRREEVEELMRKSKFNQKELKRIYRRFARLDHEEKGWVSVDDILTLPELTNHPMRDRIARMMTIDMGEVIDFKLFVETISLFSDRLNPEEKLRYFFKLYDMDGDGFVGEGELFVMLRILVGGSLNDAQVQSIVDQVIQQTDRDKDGKLNFKEFKDMLGETQESFNTKNSNY</sequence>
<dbReference type="EMBL" id="CAJZBQ010000062">
    <property type="protein sequence ID" value="CAG9335240.1"/>
    <property type="molecule type" value="Genomic_DNA"/>
</dbReference>
<evidence type="ECO:0000313" key="6">
    <source>
        <dbReference type="Proteomes" id="UP001162131"/>
    </source>
</evidence>
<dbReference type="GO" id="GO:0005509">
    <property type="term" value="F:calcium ion binding"/>
    <property type="evidence" value="ECO:0007669"/>
    <property type="project" value="InterPro"/>
</dbReference>
<keyword evidence="2" id="KW-0677">Repeat</keyword>
<dbReference type="InterPro" id="IPR018247">
    <property type="entry name" value="EF_Hand_1_Ca_BS"/>
</dbReference>
<dbReference type="InterPro" id="IPR002048">
    <property type="entry name" value="EF_hand_dom"/>
</dbReference>
<dbReference type="Proteomes" id="UP001162131">
    <property type="component" value="Unassembled WGS sequence"/>
</dbReference>
<feature type="domain" description="EF-hand" evidence="4">
    <location>
        <begin position="94"/>
        <end position="129"/>
    </location>
</feature>
<organism evidence="5 6">
    <name type="scientific">Blepharisma stoltei</name>
    <dbReference type="NCBI Taxonomy" id="1481888"/>
    <lineage>
        <taxon>Eukaryota</taxon>
        <taxon>Sar</taxon>
        <taxon>Alveolata</taxon>
        <taxon>Ciliophora</taxon>
        <taxon>Postciliodesmatophora</taxon>
        <taxon>Heterotrichea</taxon>
        <taxon>Heterotrichida</taxon>
        <taxon>Blepharismidae</taxon>
        <taxon>Blepharisma</taxon>
    </lineage>
</organism>
<dbReference type="PANTHER" id="PTHR45942">
    <property type="entry name" value="PROTEIN PHOSPATASE 3 REGULATORY SUBUNIT B ALPHA ISOFORM TYPE 1"/>
    <property type="match status" value="1"/>
</dbReference>
<dbReference type="CDD" id="cd00051">
    <property type="entry name" value="EFh"/>
    <property type="match status" value="1"/>
</dbReference>
<accession>A0AAU9KHR5</accession>
<dbReference type="AlphaFoldDB" id="A0AAU9KHR5"/>